<dbReference type="Pfam" id="PF02698">
    <property type="entry name" value="DUF218"/>
    <property type="match status" value="1"/>
</dbReference>
<evidence type="ECO:0000259" key="1">
    <source>
        <dbReference type="Pfam" id="PF02698"/>
    </source>
</evidence>
<protein>
    <recommendedName>
        <fullName evidence="1">DUF218 domain-containing protein</fullName>
    </recommendedName>
</protein>
<comment type="caution">
    <text evidence="2">The sequence shown here is derived from an EMBL/GenBank/DDBJ whole genome shotgun (WGS) entry which is preliminary data.</text>
</comment>
<dbReference type="InterPro" id="IPR003848">
    <property type="entry name" value="DUF218"/>
</dbReference>
<dbReference type="Proteomes" id="UP000178315">
    <property type="component" value="Unassembled WGS sequence"/>
</dbReference>
<name>A0A1G2A7I3_9BACT</name>
<accession>A0A1G2A7I3</accession>
<feature type="domain" description="DUF218" evidence="1">
    <location>
        <begin position="107"/>
        <end position="210"/>
    </location>
</feature>
<sequence length="305" mass="34676">MQLMNSETMNFDKETEQLRSEFQKLMRGTIAPKNGETIFDAVHRFHPDGLIVLDGDITKRNLYQRLPATNPVALATIAGKKGEAFQNARYTPTSLTESDIHGSVTGAKTRFIAGSELYAQLKQNVADYELTVITNTGSIKGSPIHAEVDAKYLEGLGVRETDIAMETSSTNTVENIAETILLAHDRNLHKLIILTNGYHLPRTITFYRSLQDDDLYEKRLDHFFTQKLNETLAKRGMNIDGFFTIVRDMEIEFLSAESILPYRNKRYLNLIAQWKNSEEYQKRLNSELRGYTQLIGGTYGEKINL</sequence>
<organism evidence="2 3">
    <name type="scientific">Candidatus Jacksonbacteria bacterium RIFCSPLOWO2_02_FULL_44_20</name>
    <dbReference type="NCBI Taxonomy" id="1798460"/>
    <lineage>
        <taxon>Bacteria</taxon>
        <taxon>Candidatus Jacksoniibacteriota</taxon>
    </lineage>
</organism>
<proteinExistence type="predicted"/>
<dbReference type="Gene3D" id="3.40.50.620">
    <property type="entry name" value="HUPs"/>
    <property type="match status" value="1"/>
</dbReference>
<reference evidence="2 3" key="1">
    <citation type="journal article" date="2016" name="Nat. Commun.">
        <title>Thousands of microbial genomes shed light on interconnected biogeochemical processes in an aquifer system.</title>
        <authorList>
            <person name="Anantharaman K."/>
            <person name="Brown C.T."/>
            <person name="Hug L.A."/>
            <person name="Sharon I."/>
            <person name="Castelle C.J."/>
            <person name="Probst A.J."/>
            <person name="Thomas B.C."/>
            <person name="Singh A."/>
            <person name="Wilkins M.J."/>
            <person name="Karaoz U."/>
            <person name="Brodie E.L."/>
            <person name="Williams K.H."/>
            <person name="Hubbard S.S."/>
            <person name="Banfield J.F."/>
        </authorList>
    </citation>
    <scope>NUCLEOTIDE SEQUENCE [LARGE SCALE GENOMIC DNA]</scope>
</reference>
<evidence type="ECO:0000313" key="2">
    <source>
        <dbReference type="EMBL" id="OGY72792.1"/>
    </source>
</evidence>
<gene>
    <name evidence="2" type="ORF">A3H61_02465</name>
</gene>
<dbReference type="CDD" id="cd06259">
    <property type="entry name" value="YdcF-like"/>
    <property type="match status" value="1"/>
</dbReference>
<dbReference type="InterPro" id="IPR014729">
    <property type="entry name" value="Rossmann-like_a/b/a_fold"/>
</dbReference>
<evidence type="ECO:0000313" key="3">
    <source>
        <dbReference type="Proteomes" id="UP000178315"/>
    </source>
</evidence>
<dbReference type="EMBL" id="MHJU01000023">
    <property type="protein sequence ID" value="OGY72792.1"/>
    <property type="molecule type" value="Genomic_DNA"/>
</dbReference>
<dbReference type="AlphaFoldDB" id="A0A1G2A7I3"/>